<feature type="compositionally biased region" description="Pro residues" evidence="1">
    <location>
        <begin position="668"/>
        <end position="679"/>
    </location>
</feature>
<organism evidence="3 4">
    <name type="scientific">Panaeolus cyanescens</name>
    <dbReference type="NCBI Taxonomy" id="181874"/>
    <lineage>
        <taxon>Eukaryota</taxon>
        <taxon>Fungi</taxon>
        <taxon>Dikarya</taxon>
        <taxon>Basidiomycota</taxon>
        <taxon>Agaricomycotina</taxon>
        <taxon>Agaricomycetes</taxon>
        <taxon>Agaricomycetidae</taxon>
        <taxon>Agaricales</taxon>
        <taxon>Agaricineae</taxon>
        <taxon>Galeropsidaceae</taxon>
        <taxon>Panaeolus</taxon>
    </lineage>
</organism>
<feature type="compositionally biased region" description="Low complexity" evidence="1">
    <location>
        <begin position="774"/>
        <end position="790"/>
    </location>
</feature>
<evidence type="ECO:0000259" key="2">
    <source>
        <dbReference type="PROSITE" id="PS50181"/>
    </source>
</evidence>
<dbReference type="Proteomes" id="UP000284842">
    <property type="component" value="Unassembled WGS sequence"/>
</dbReference>
<feature type="compositionally biased region" description="Basic and acidic residues" evidence="1">
    <location>
        <begin position="1063"/>
        <end position="1080"/>
    </location>
</feature>
<sequence length="1210" mass="131665">MNQATTLQSLPPELIREIGLYLEYGDVQSFRLVCVRVNEGVQDLALSRLRLDWYLDNESYSFVFPLDKVQAYLPPGTRAFSYVRHLTIHRVCPALTARSCPFDDLLRITEPPIEDCWNSSIPRQIIQKRATFFEGLMKVLLSSGLLNNLITIKWEVNCTLPDHGSATPCEEFLKLFATIICQRQIPMECIEITCGLFGILPGGHSAKLAWPCRELRILEARNDERHSMKRSSVPWIANAMAHSPSLRYIDTDLTFDCNVISALFKPYAEHSPRARPPVQFRTLHLAYAGNPFKPHVFGYLRHLRKLNVWLKDDGTSFKSYKHFHKQMSHLWQQFAAEKIYIEELRLNLPDVEHALLDYLASYPRGVLKGLSLYSHHESLRSGYETQDLPLRFFTGTLPAVSAGLEELYIKADRHYLEWCLGVLPESRMAFRYCRVLKSVFMTADPELDPMETSDLVHQTFGGLPYLREVKMYDSVIGVDVGIDSGDVSAQQERFKTLLLSSNDQDEHASKPQQRPRSKSRTIIRMLTTKLSTPRQPPTRQPTNAFSKEHREAALRERGLLPPLPMSQQEAMLDRSIPIVSSATHTRDPSQPSAADLIKKEWETKNKKPSDDERERMNGFKFGATSPPNSTVTPATSTHRTSLSATSSASHTHPTLPQSPANPNGDKTPAPPSRALPQPPARRSTISTPEHSASHSRTPSKPTSNAPSRANSRPTSRTASPLPSRSTSPITTPNHKPNEDSFSSIMEKSIQAVFASPSTSPSPSPSPTPVPTPKPSQSATNITATTPIPTSSFLQAHKRTPTNTTSLSDTLSTSPPPSLFSNKLSPTTGQLSASASSSASDALTSDTSAESSPNLPSKPASGILDRVLASQTPATPSKTTPPQDPLDTPPPVPIKNLKLSGGLVPKGKLGGLSVNTKEGDVKPPEVVISPGPVGGAFVVLTPGGSSDLEAPTPIAGATGARSSEEAGEMLSSEFSDDDDEHDVRSQSAHTEGHLMVGGKGKKMGKRGMTDPGSPAPGNKFSSSVSASGHGSNVRTVGAASPPPVARSGGWMSSVKRSVVGTLVRRGDKDKEKKEKEEESRGRVGKGFNASHLPPSPTLPGASSENLVPPQTQTQSQTRSNTLSPSSSPPPPSSFWGRATPTPRTNARSQTLSPPTSPRVFSYYASSNTPAVPASPRKAVSPVVYSAGSISKETSAIEDEETRRMTELAFMG</sequence>
<gene>
    <name evidence="3" type="ORF">CVT24_000030</name>
</gene>
<accession>A0A409VSD8</accession>
<feature type="compositionally biased region" description="Low complexity" evidence="1">
    <location>
        <begin position="830"/>
        <end position="851"/>
    </location>
</feature>
<feature type="compositionally biased region" description="Polar residues" evidence="1">
    <location>
        <begin position="1099"/>
        <end position="1108"/>
    </location>
</feature>
<feature type="compositionally biased region" description="Polar residues" evidence="1">
    <location>
        <begin position="1140"/>
        <end position="1152"/>
    </location>
</feature>
<reference evidence="3 4" key="1">
    <citation type="journal article" date="2018" name="Evol. Lett.">
        <title>Horizontal gene cluster transfer increased hallucinogenic mushroom diversity.</title>
        <authorList>
            <person name="Reynolds H.T."/>
            <person name="Vijayakumar V."/>
            <person name="Gluck-Thaler E."/>
            <person name="Korotkin H.B."/>
            <person name="Matheny P.B."/>
            <person name="Slot J.C."/>
        </authorList>
    </citation>
    <scope>NUCLEOTIDE SEQUENCE [LARGE SCALE GENOMIC DNA]</scope>
    <source>
        <strain evidence="3 4">2629</strain>
    </source>
</reference>
<feature type="compositionally biased region" description="Low complexity" evidence="1">
    <location>
        <begin position="634"/>
        <end position="655"/>
    </location>
</feature>
<dbReference type="AlphaFoldDB" id="A0A409VSD8"/>
<evidence type="ECO:0000313" key="4">
    <source>
        <dbReference type="Proteomes" id="UP000284842"/>
    </source>
</evidence>
<evidence type="ECO:0000313" key="3">
    <source>
        <dbReference type="EMBL" id="PPQ69182.1"/>
    </source>
</evidence>
<feature type="domain" description="F-box" evidence="2">
    <location>
        <begin position="4"/>
        <end position="49"/>
    </location>
</feature>
<dbReference type="EMBL" id="NHTK01005991">
    <property type="protein sequence ID" value="PPQ69182.1"/>
    <property type="molecule type" value="Genomic_DNA"/>
</dbReference>
<dbReference type="InParanoid" id="A0A409VSD8"/>
<feature type="region of interest" description="Disordered" evidence="1">
    <location>
        <begin position="581"/>
        <end position="930"/>
    </location>
</feature>
<feature type="compositionally biased region" description="Low complexity" evidence="1">
    <location>
        <begin position="800"/>
        <end position="812"/>
    </location>
</feature>
<proteinExistence type="predicted"/>
<dbReference type="PROSITE" id="PS50181">
    <property type="entry name" value="FBOX"/>
    <property type="match status" value="1"/>
</dbReference>
<name>A0A409VSD8_9AGAR</name>
<feature type="compositionally biased region" description="Low complexity" evidence="1">
    <location>
        <begin position="1109"/>
        <end position="1124"/>
    </location>
</feature>
<comment type="caution">
    <text evidence="3">The sequence shown here is derived from an EMBL/GenBank/DDBJ whole genome shotgun (WGS) entry which is preliminary data.</text>
</comment>
<feature type="compositionally biased region" description="Low complexity" evidence="1">
    <location>
        <begin position="1020"/>
        <end position="1030"/>
    </location>
</feature>
<dbReference type="InterPro" id="IPR001810">
    <property type="entry name" value="F-box_dom"/>
</dbReference>
<feature type="compositionally biased region" description="Polar residues" evidence="1">
    <location>
        <begin position="868"/>
        <end position="877"/>
    </location>
</feature>
<feature type="compositionally biased region" description="Low complexity" evidence="1">
    <location>
        <begin position="896"/>
        <end position="913"/>
    </location>
</feature>
<feature type="compositionally biased region" description="Pro residues" evidence="1">
    <location>
        <begin position="759"/>
        <end position="773"/>
    </location>
</feature>
<feature type="region of interest" description="Disordered" evidence="1">
    <location>
        <begin position="943"/>
        <end position="1159"/>
    </location>
</feature>
<dbReference type="OrthoDB" id="3168445at2759"/>
<feature type="compositionally biased region" description="Polar residues" evidence="1">
    <location>
        <begin position="581"/>
        <end position="592"/>
    </location>
</feature>
<feature type="compositionally biased region" description="Basic and acidic residues" evidence="1">
    <location>
        <begin position="596"/>
        <end position="617"/>
    </location>
</feature>
<protein>
    <recommendedName>
        <fullName evidence="2">F-box domain-containing protein</fullName>
    </recommendedName>
</protein>
<feature type="compositionally biased region" description="Pro residues" evidence="1">
    <location>
        <begin position="881"/>
        <end position="892"/>
    </location>
</feature>
<keyword evidence="4" id="KW-1185">Reference proteome</keyword>
<evidence type="ECO:0000256" key="1">
    <source>
        <dbReference type="SAM" id="MobiDB-lite"/>
    </source>
</evidence>
<feature type="compositionally biased region" description="Polar residues" evidence="1">
    <location>
        <begin position="683"/>
        <end position="745"/>
    </location>
</feature>
<feature type="region of interest" description="Disordered" evidence="1">
    <location>
        <begin position="498"/>
        <end position="550"/>
    </location>
</feature>